<organism evidence="3 4">
    <name type="scientific">Reyranella soli</name>
    <dbReference type="NCBI Taxonomy" id="1230389"/>
    <lineage>
        <taxon>Bacteria</taxon>
        <taxon>Pseudomonadati</taxon>
        <taxon>Pseudomonadota</taxon>
        <taxon>Alphaproteobacteria</taxon>
        <taxon>Hyphomicrobiales</taxon>
        <taxon>Reyranellaceae</taxon>
        <taxon>Reyranella</taxon>
    </lineage>
</organism>
<evidence type="ECO:0000256" key="1">
    <source>
        <dbReference type="ARBA" id="ARBA00023002"/>
    </source>
</evidence>
<dbReference type="Pfam" id="PF01243">
    <property type="entry name" value="PNPOx_N"/>
    <property type="match status" value="1"/>
</dbReference>
<evidence type="ECO:0000313" key="4">
    <source>
        <dbReference type="Proteomes" id="UP000321058"/>
    </source>
</evidence>
<dbReference type="RefSeq" id="WP_147154935.1">
    <property type="nucleotide sequence ID" value="NZ_BKAJ01000134.1"/>
</dbReference>
<dbReference type="AlphaFoldDB" id="A0A512NKT6"/>
<proteinExistence type="predicted"/>
<protein>
    <submittedName>
        <fullName evidence="3">PPOX class F420-dependent oxidoreductase</fullName>
    </submittedName>
</protein>
<dbReference type="Proteomes" id="UP000321058">
    <property type="component" value="Unassembled WGS sequence"/>
</dbReference>
<dbReference type="NCBIfam" id="TIGR03668">
    <property type="entry name" value="Rv0121_F420"/>
    <property type="match status" value="1"/>
</dbReference>
<dbReference type="OrthoDB" id="9812086at2"/>
<dbReference type="PANTHER" id="PTHR35176">
    <property type="entry name" value="HEME OXYGENASE HI_0854-RELATED"/>
    <property type="match status" value="1"/>
</dbReference>
<sequence>MNRASASLLSARERRFIETRRIGHLATADARSAPHVVPVCFGLVDDRLYITIDRKPKRETDRPLKRLGNILENPQAAIVFDHYDEDWRRLAWVMLRGRAEILADGPEHGRAQALLQGRYRQLAAMQLAGLPVIAIRIERTASWGDLGD</sequence>
<dbReference type="Gene3D" id="2.30.110.10">
    <property type="entry name" value="Electron Transport, Fmn-binding Protein, Chain A"/>
    <property type="match status" value="1"/>
</dbReference>
<evidence type="ECO:0000259" key="2">
    <source>
        <dbReference type="Pfam" id="PF01243"/>
    </source>
</evidence>
<dbReference type="InterPro" id="IPR019967">
    <property type="entry name" value="F420-dep_enz_PPOX_Rv0121"/>
</dbReference>
<dbReference type="PANTHER" id="PTHR35176:SF2">
    <property type="entry name" value="F420H(2)-DEPENDENT REDUCTASE RV1155"/>
    <property type="match status" value="1"/>
</dbReference>
<dbReference type="InterPro" id="IPR052019">
    <property type="entry name" value="F420H2_bilvrd_red/Heme_oxyg"/>
</dbReference>
<dbReference type="InterPro" id="IPR012349">
    <property type="entry name" value="Split_barrel_FMN-bd"/>
</dbReference>
<dbReference type="GO" id="GO:0016627">
    <property type="term" value="F:oxidoreductase activity, acting on the CH-CH group of donors"/>
    <property type="evidence" value="ECO:0007669"/>
    <property type="project" value="TreeGrafter"/>
</dbReference>
<dbReference type="GO" id="GO:0005829">
    <property type="term" value="C:cytosol"/>
    <property type="evidence" value="ECO:0007669"/>
    <property type="project" value="TreeGrafter"/>
</dbReference>
<accession>A0A512NKT6</accession>
<dbReference type="InterPro" id="IPR011576">
    <property type="entry name" value="Pyridox_Oxase_N"/>
</dbReference>
<comment type="caution">
    <text evidence="3">The sequence shown here is derived from an EMBL/GenBank/DDBJ whole genome shotgun (WGS) entry which is preliminary data.</text>
</comment>
<dbReference type="GO" id="GO:0070967">
    <property type="term" value="F:coenzyme F420 binding"/>
    <property type="evidence" value="ECO:0007669"/>
    <property type="project" value="TreeGrafter"/>
</dbReference>
<feature type="domain" description="Pyridoxamine 5'-phosphate oxidase N-terminal" evidence="2">
    <location>
        <begin position="14"/>
        <end position="143"/>
    </location>
</feature>
<keyword evidence="1" id="KW-0560">Oxidoreductase</keyword>
<reference evidence="3 4" key="1">
    <citation type="submission" date="2019-07" db="EMBL/GenBank/DDBJ databases">
        <title>Whole genome shotgun sequence of Reyranella soli NBRC 108950.</title>
        <authorList>
            <person name="Hosoyama A."/>
            <person name="Uohara A."/>
            <person name="Ohji S."/>
            <person name="Ichikawa N."/>
        </authorList>
    </citation>
    <scope>NUCLEOTIDE SEQUENCE [LARGE SCALE GENOMIC DNA]</scope>
    <source>
        <strain evidence="3 4">NBRC 108950</strain>
    </source>
</reference>
<keyword evidence="4" id="KW-1185">Reference proteome</keyword>
<evidence type="ECO:0000313" key="3">
    <source>
        <dbReference type="EMBL" id="GEP59559.1"/>
    </source>
</evidence>
<gene>
    <name evidence="3" type="ORF">RSO01_67250</name>
</gene>
<name>A0A512NKT6_9HYPH</name>
<dbReference type="EMBL" id="BKAJ01000134">
    <property type="protein sequence ID" value="GEP59559.1"/>
    <property type="molecule type" value="Genomic_DNA"/>
</dbReference>
<dbReference type="SUPFAM" id="SSF50475">
    <property type="entry name" value="FMN-binding split barrel"/>
    <property type="match status" value="1"/>
</dbReference>